<evidence type="ECO:0000313" key="2">
    <source>
        <dbReference type="EMBL" id="KAK9299914.1"/>
    </source>
</evidence>
<feature type="region of interest" description="Disordered" evidence="1">
    <location>
        <begin position="20"/>
        <end position="65"/>
    </location>
</feature>
<feature type="compositionally biased region" description="Basic and acidic residues" evidence="1">
    <location>
        <begin position="26"/>
        <end position="39"/>
    </location>
</feature>
<proteinExistence type="predicted"/>
<evidence type="ECO:0000313" key="3">
    <source>
        <dbReference type="Proteomes" id="UP001432146"/>
    </source>
</evidence>
<organism evidence="2 3">
    <name type="scientific">Tetragonisca angustula</name>
    <dbReference type="NCBI Taxonomy" id="166442"/>
    <lineage>
        <taxon>Eukaryota</taxon>
        <taxon>Metazoa</taxon>
        <taxon>Ecdysozoa</taxon>
        <taxon>Arthropoda</taxon>
        <taxon>Hexapoda</taxon>
        <taxon>Insecta</taxon>
        <taxon>Pterygota</taxon>
        <taxon>Neoptera</taxon>
        <taxon>Endopterygota</taxon>
        <taxon>Hymenoptera</taxon>
        <taxon>Apocrita</taxon>
        <taxon>Aculeata</taxon>
        <taxon>Apoidea</taxon>
        <taxon>Anthophila</taxon>
        <taxon>Apidae</taxon>
        <taxon>Tetragonisca</taxon>
    </lineage>
</organism>
<protein>
    <submittedName>
        <fullName evidence="2">Uncharacterized protein</fullName>
    </submittedName>
</protein>
<sequence>MKLWKSKEVRTFKKMVTRTSARKQRLKDLEEGRIMEKTTVRSSNGDGTGEQRKTADSGSESEDGQRMFEKMFEKFVGELDTWRKEIREEGRTK</sequence>
<gene>
    <name evidence="2" type="ORF">QLX08_007217</name>
</gene>
<dbReference type="EMBL" id="JAWNGG020000137">
    <property type="protein sequence ID" value="KAK9299914.1"/>
    <property type="molecule type" value="Genomic_DNA"/>
</dbReference>
<dbReference type="AlphaFoldDB" id="A0AAW0ZR11"/>
<comment type="caution">
    <text evidence="2">The sequence shown here is derived from an EMBL/GenBank/DDBJ whole genome shotgun (WGS) entry which is preliminary data.</text>
</comment>
<dbReference type="Proteomes" id="UP001432146">
    <property type="component" value="Unassembled WGS sequence"/>
</dbReference>
<keyword evidence="3" id="KW-1185">Reference proteome</keyword>
<accession>A0AAW0ZR11</accession>
<reference evidence="2 3" key="1">
    <citation type="submission" date="2024-05" db="EMBL/GenBank/DDBJ databases">
        <title>The nuclear and mitochondrial genome assemblies of Tetragonisca angustula (Apidae: Meliponini), a tiny yet remarkable pollinator in the Neotropics.</title>
        <authorList>
            <person name="Ferrari R."/>
            <person name="Ricardo P.C."/>
            <person name="Dias F.C."/>
            <person name="Araujo N.S."/>
            <person name="Soares D.O."/>
            <person name="Zhou Q.-S."/>
            <person name="Zhu C.-D."/>
            <person name="Coutinho L."/>
            <person name="Airas M.C."/>
            <person name="Batista T.M."/>
        </authorList>
    </citation>
    <scope>NUCLEOTIDE SEQUENCE [LARGE SCALE GENOMIC DNA]</scope>
    <source>
        <strain evidence="2">ASF017062</strain>
        <tissue evidence="2">Abdomen</tissue>
    </source>
</reference>
<name>A0AAW0ZR11_9HYME</name>
<evidence type="ECO:0000256" key="1">
    <source>
        <dbReference type="SAM" id="MobiDB-lite"/>
    </source>
</evidence>